<dbReference type="Proteomes" id="UP000061704">
    <property type="component" value="Chromosome"/>
</dbReference>
<keyword evidence="10" id="KW-1185">Reference proteome</keyword>
<dbReference type="GO" id="GO:0006304">
    <property type="term" value="P:DNA modification"/>
    <property type="evidence" value="ECO:0007669"/>
    <property type="project" value="InterPro"/>
</dbReference>
<dbReference type="InterPro" id="IPR011337">
    <property type="entry name" value="DNA_rep_MutH/RE_typeII_Sau3AI"/>
</dbReference>
<evidence type="ECO:0000256" key="2">
    <source>
        <dbReference type="ARBA" id="ARBA00022722"/>
    </source>
</evidence>
<dbReference type="EMBL" id="AP010872">
    <property type="protein sequence ID" value="BAH82980.1"/>
    <property type="molecule type" value="Genomic_DNA"/>
</dbReference>
<dbReference type="CDD" id="cd00583">
    <property type="entry name" value="MutH-like"/>
    <property type="match status" value="1"/>
</dbReference>
<comment type="subcellular location">
    <subcellularLocation>
        <location evidence="7">Cytoplasm</location>
    </subcellularLocation>
</comment>
<dbReference type="KEGG" id="icp:ICMP_118"/>
<keyword evidence="1 7" id="KW-0963">Cytoplasm</keyword>
<proteinExistence type="inferred from homology"/>
<sequence length="228" mass="25784">MSKPFNLHNPPIDEKTLLLRAQKLAGCTIQELALKAGITVPINLKNNKGWVGILIELNLGAYGNNRAIQDFPHLGIELKTIPINSEGYPLESTFICMASLRGNIGITWNNSYVYHKLTRVLWIPVEGKQNIPLNIRRVGAPVLWSPNAHEEHLLRQDWEELIDMIALGEIENITSSYGEYMQLRSKSANKQIFTEAIGNNGQIILTTPRAFYLKKKFTSSLLARYFLL</sequence>
<dbReference type="GO" id="GO:0016787">
    <property type="term" value="F:hydrolase activity"/>
    <property type="evidence" value="ECO:0007669"/>
    <property type="project" value="UniProtKB-KW"/>
</dbReference>
<evidence type="ECO:0000256" key="6">
    <source>
        <dbReference type="ARBA" id="ARBA00023204"/>
    </source>
</evidence>
<keyword evidence="5 7" id="KW-0378">Hydrolase</keyword>
<dbReference type="Pfam" id="PF02976">
    <property type="entry name" value="MutH"/>
    <property type="match status" value="1"/>
</dbReference>
<dbReference type="STRING" id="476281.ICMP_118"/>
<dbReference type="GO" id="GO:0003677">
    <property type="term" value="F:DNA binding"/>
    <property type="evidence" value="ECO:0007669"/>
    <property type="project" value="InterPro"/>
</dbReference>
<evidence type="ECO:0000313" key="10">
    <source>
        <dbReference type="Proteomes" id="UP000061704"/>
    </source>
</evidence>
<keyword evidence="6 7" id="KW-0234">DNA repair</keyword>
<comment type="function">
    <text evidence="7">Sequence-specific endonuclease that cleaves unmethylated GATC sequences. It is involved in DNA mismatch repair.</text>
</comment>
<dbReference type="InterPro" id="IPR037057">
    <property type="entry name" value="DNA_rep_MutH/T2_RE_sf"/>
</dbReference>
<dbReference type="HAMAP" id="MF_00759">
    <property type="entry name" value="MutH"/>
    <property type="match status" value="1"/>
</dbReference>
<dbReference type="RefSeq" id="WP_041068778.1">
    <property type="nucleotide sequence ID" value="NZ_AP010872.1"/>
</dbReference>
<reference evidence="9 10" key="1">
    <citation type="journal article" date="2011" name="Genome Biol. Evol.">
        <title>Reductive evolution of bacterial genome in insect gut environment.</title>
        <authorList>
            <person name="Nikoh N."/>
            <person name="Hosokawa T."/>
            <person name="Ohshima K."/>
            <person name="Hattori M."/>
            <person name="Fukatsu T."/>
        </authorList>
    </citation>
    <scope>NUCLEOTIDE SEQUENCE [LARGE SCALE GENOMIC DNA]</scope>
    <source>
        <strain evidence="9 10">Mpkobe</strain>
    </source>
</reference>
<dbReference type="AlphaFoldDB" id="C5WCC4"/>
<evidence type="ECO:0000256" key="3">
    <source>
        <dbReference type="ARBA" id="ARBA00022759"/>
    </source>
</evidence>
<dbReference type="OrthoDB" id="5634909at2"/>
<dbReference type="Gene3D" id="3.40.600.10">
    <property type="entry name" value="DNA mismatch repair MutH/Restriction endonuclease, type II"/>
    <property type="match status" value="1"/>
</dbReference>
<keyword evidence="2 7" id="KW-0540">Nuclease</keyword>
<evidence type="ECO:0000259" key="8">
    <source>
        <dbReference type="SMART" id="SM00927"/>
    </source>
</evidence>
<evidence type="ECO:0000256" key="4">
    <source>
        <dbReference type="ARBA" id="ARBA00022763"/>
    </source>
</evidence>
<name>C5WCC4_9ENTR</name>
<dbReference type="GO" id="GO:0005737">
    <property type="term" value="C:cytoplasm"/>
    <property type="evidence" value="ECO:0007669"/>
    <property type="project" value="UniProtKB-SubCell"/>
</dbReference>
<comment type="similarity">
    <text evidence="7">Belongs to the MutH family.</text>
</comment>
<dbReference type="HOGENOM" id="CLU_086669_0_0_6"/>
<evidence type="ECO:0000256" key="5">
    <source>
        <dbReference type="ARBA" id="ARBA00022801"/>
    </source>
</evidence>
<dbReference type="InterPro" id="IPR004230">
    <property type="entry name" value="DNA_mismatch_repair_MutH"/>
</dbReference>
<dbReference type="SMART" id="SM00927">
    <property type="entry name" value="MutH"/>
    <property type="match status" value="1"/>
</dbReference>
<evidence type="ECO:0000256" key="1">
    <source>
        <dbReference type="ARBA" id="ARBA00022490"/>
    </source>
</evidence>
<dbReference type="NCBIfam" id="TIGR02248">
    <property type="entry name" value="mutH_TIGR"/>
    <property type="match status" value="1"/>
</dbReference>
<dbReference type="NCBIfam" id="NF003458">
    <property type="entry name" value="PRK05070.1"/>
    <property type="match status" value="1"/>
</dbReference>
<protein>
    <recommendedName>
        <fullName evidence="7">DNA mismatch repair protein MutH</fullName>
    </recommendedName>
    <alternativeName>
        <fullName evidence="7">Methyl-directed mismatch repair protein</fullName>
    </alternativeName>
</protein>
<dbReference type="GO" id="GO:0004519">
    <property type="term" value="F:endonuclease activity"/>
    <property type="evidence" value="ECO:0007669"/>
    <property type="project" value="UniProtKB-UniRule"/>
</dbReference>
<dbReference type="SUPFAM" id="SSF52980">
    <property type="entry name" value="Restriction endonuclease-like"/>
    <property type="match status" value="1"/>
</dbReference>
<evidence type="ECO:0000256" key="7">
    <source>
        <dbReference type="HAMAP-Rule" id="MF_00759"/>
    </source>
</evidence>
<dbReference type="GO" id="GO:0006298">
    <property type="term" value="P:mismatch repair"/>
    <property type="evidence" value="ECO:0007669"/>
    <property type="project" value="UniProtKB-UniRule"/>
</dbReference>
<keyword evidence="3 7" id="KW-0255">Endonuclease</keyword>
<accession>C5WCC4</accession>
<keyword evidence="4 7" id="KW-0227">DNA damage</keyword>
<dbReference type="InterPro" id="IPR011335">
    <property type="entry name" value="Restrct_endonuc-II-like"/>
</dbReference>
<feature type="domain" description="DNA mismatch repair MutH/Type II restriction enzyme Sau3AI" evidence="8">
    <location>
        <begin position="59"/>
        <end position="157"/>
    </location>
</feature>
<gene>
    <name evidence="7 9" type="primary">mutH</name>
    <name evidence="9" type="ORF">ICMP_118</name>
</gene>
<evidence type="ECO:0000313" key="9">
    <source>
        <dbReference type="EMBL" id="BAH82980.1"/>
    </source>
</evidence>
<organism evidence="9 10">
    <name type="scientific">Candidatus Ishikawaella capsulata Mpkobe</name>
    <dbReference type="NCBI Taxonomy" id="476281"/>
    <lineage>
        <taxon>Bacteria</taxon>
        <taxon>Pseudomonadati</taxon>
        <taxon>Pseudomonadota</taxon>
        <taxon>Gammaproteobacteria</taxon>
        <taxon>Enterobacterales</taxon>
        <taxon>Enterobacteriaceae</taxon>
        <taxon>Candidatus Ishikawella</taxon>
    </lineage>
</organism>